<feature type="region of interest" description="Disordered" evidence="1">
    <location>
        <begin position="1"/>
        <end position="31"/>
    </location>
</feature>
<evidence type="ECO:0000256" key="1">
    <source>
        <dbReference type="SAM" id="MobiDB-lite"/>
    </source>
</evidence>
<comment type="caution">
    <text evidence="3">The sequence shown here is derived from an EMBL/GenBank/DDBJ whole genome shotgun (WGS) entry which is preliminary data.</text>
</comment>
<name>A0ABS5F6T5_9PROT</name>
<gene>
    <name evidence="3" type="ORF">GXW71_28225</name>
</gene>
<accession>A0ABS5F6T5</accession>
<dbReference type="InterPro" id="IPR009270">
    <property type="entry name" value="DUF927"/>
</dbReference>
<evidence type="ECO:0000313" key="3">
    <source>
        <dbReference type="EMBL" id="MBR0668272.1"/>
    </source>
</evidence>
<protein>
    <submittedName>
        <fullName evidence="3">DUF927 domain-containing protein</fullName>
    </submittedName>
</protein>
<dbReference type="Proteomes" id="UP001196870">
    <property type="component" value="Unassembled WGS sequence"/>
</dbReference>
<dbReference type="RefSeq" id="WP_211856050.1">
    <property type="nucleotide sequence ID" value="NZ_JAAGBB010000052.1"/>
</dbReference>
<evidence type="ECO:0000259" key="2">
    <source>
        <dbReference type="Pfam" id="PF06048"/>
    </source>
</evidence>
<keyword evidence="4" id="KW-1185">Reference proteome</keyword>
<dbReference type="Pfam" id="PF06048">
    <property type="entry name" value="DUF927"/>
    <property type="match status" value="1"/>
</dbReference>
<proteinExistence type="predicted"/>
<feature type="domain" description="DUF927" evidence="2">
    <location>
        <begin position="53"/>
        <end position="319"/>
    </location>
</feature>
<reference evidence="4" key="1">
    <citation type="journal article" date="2021" name="Syst. Appl. Microbiol.">
        <title>Roseomonas hellenica sp. nov., isolated from roots of wild-growing Alkanna tinctoria.</title>
        <authorList>
            <person name="Rat A."/>
            <person name="Naranjo H.D."/>
            <person name="Lebbe L."/>
            <person name="Cnockaert M."/>
            <person name="Krigas N."/>
            <person name="Grigoriadou K."/>
            <person name="Maloupa E."/>
            <person name="Willems A."/>
        </authorList>
    </citation>
    <scope>NUCLEOTIDE SEQUENCE [LARGE SCALE GENOMIC DNA]</scope>
    <source>
        <strain evidence="4">LMG 31523</strain>
    </source>
</reference>
<sequence>MDDFGSAFDLRDAEEGPPPNASPGVKAAAENPWPKPYVMKAGGLYHASDNGDEWLAGPFVIEGETRDAAGTGWGLFLSWQDRDSTAHTWTMPRRLLLGEAGDLEGHLIDGGLAVAAHHTRRQKLRDALMRAKAKSRIRTVTRTGWHTERGSPVYISADGAAYGSASERMVLQSPAPDAGAAVACSGTLQEWQAGVAALAVGNDLAGAFLASAFAGPLLDLMGEPGGGVHAFGRSQKGKTTILRMGASAWGPPIAGRAMRNWRSTSNALESVAAASNDGLLALDELGQCDPKEVDAISYMVANGVGKSRANRDGNARATKAWRLVALSTGELDLASKIQEAGKKAMAGQLVRLISVPLPECGPLGQCLHGRADAYTLLVEVNENVARLHGTAAPAFLRRLAAERSENAVALATAVERARAAWVNQFTPAGADGQVQAVARRFGIIAAAGELAAAWGVLPWPQGEAARAVGACFALWVNHRGGAGAHEDADAVETVRNFIAMHGSARFAAIGEDGTNTDASAEIADSRPVTQRAGWRQKDKAGAWEYLILPPVFSTEVCKGRDPKAVVAALRDANLLRTDAGHHATVKVRLTGYGRPRVYAVKGAIFEGGGQDA</sequence>
<evidence type="ECO:0000313" key="4">
    <source>
        <dbReference type="Proteomes" id="UP001196870"/>
    </source>
</evidence>
<dbReference type="EMBL" id="JAAGBB010000052">
    <property type="protein sequence ID" value="MBR0668272.1"/>
    <property type="molecule type" value="Genomic_DNA"/>
</dbReference>
<organism evidence="3 4">
    <name type="scientific">Plastoroseomonas hellenica</name>
    <dbReference type="NCBI Taxonomy" id="2687306"/>
    <lineage>
        <taxon>Bacteria</taxon>
        <taxon>Pseudomonadati</taxon>
        <taxon>Pseudomonadota</taxon>
        <taxon>Alphaproteobacteria</taxon>
        <taxon>Acetobacterales</taxon>
        <taxon>Acetobacteraceae</taxon>
        <taxon>Plastoroseomonas</taxon>
    </lineage>
</organism>